<dbReference type="InterPro" id="IPR002889">
    <property type="entry name" value="WSC_carb-bd"/>
</dbReference>
<dbReference type="PROSITE" id="PS51212">
    <property type="entry name" value="WSC"/>
    <property type="match status" value="2"/>
</dbReference>
<evidence type="ECO:0000313" key="4">
    <source>
        <dbReference type="Proteomes" id="UP000256328"/>
    </source>
</evidence>
<evidence type="ECO:0000313" key="3">
    <source>
        <dbReference type="EMBL" id="RDW73681.1"/>
    </source>
</evidence>
<dbReference type="PANTHER" id="PTHR43662">
    <property type="match status" value="1"/>
</dbReference>
<gene>
    <name evidence="3" type="ORF">BP5796_07123</name>
</gene>
<dbReference type="PANTHER" id="PTHR43662:SF3">
    <property type="entry name" value="DOMAIN PROTEIN, PUTATIVE (AFU_ORTHOLOGUE AFUA_6G11970)-RELATED"/>
    <property type="match status" value="1"/>
</dbReference>
<proteinExistence type="predicted"/>
<accession>A0A3D8RIK8</accession>
<keyword evidence="4" id="KW-1185">Reference proteome</keyword>
<dbReference type="AlphaFoldDB" id="A0A3D8RIK8"/>
<feature type="domain" description="WSC" evidence="2">
    <location>
        <begin position="523"/>
        <end position="612"/>
    </location>
</feature>
<dbReference type="SMART" id="SM00321">
    <property type="entry name" value="WSC"/>
    <property type="match status" value="2"/>
</dbReference>
<comment type="caution">
    <text evidence="3">The sequence shown here is derived from an EMBL/GenBank/DDBJ whole genome shotgun (WGS) entry which is preliminary data.</text>
</comment>
<evidence type="ECO:0000259" key="2">
    <source>
        <dbReference type="PROSITE" id="PS51212"/>
    </source>
</evidence>
<sequence>MCTRSREQQISISTRPDKSAYWTPQLYYRYKSGVYEEVPNSGMAVYYLGRGIGADGSSAVPFPEGLRMLSGNSFARHYDNTIMTWGNETYPPRPVADRVSFACLDYNSKPQTSGMVNTNCPNGMRAQIQMQSCWDGKTLYAPDQSHVAYLSQIDNGACPPTHPVLLPHTFFEVMYGVNHFSPALDGGAFVFANGDMSGYGFHGDLINGWDTPTLQTAIKTCLLGTGTGKNTPGDGGVEHCPAFQPTNYADTASLCPERSPVYPCETVHGIIGTSLPGCITPSGAGPDSSPALTTCPGGNAVACRASSDPHGPLTFPGNDQYQLLGCYTEATVRRALTDKSYSNKTNTVEQCLAFCAGSLYAGVEWGQECFCGNILHDGALPVDSTQCDNTCSANQYQICGGSSRLNVYRLKNLTPSLSLSLSLTQLLPSSLTTLDTRNPAPTTTGLGSTSSSLSKSSSSSATSLSSLSKSPSSSSTSSSSRLTIVTSTLLTSQLTSALPSSTSSSIAVATPAVGPVIVPGNANYIYYGCVNEPSNSRALAIQVPISGPLTVEACLLAAQAYLYVGLEYGGDCWAGMTLEATNASTSECKMACSGNTAEICGDANRLTMYRRRTSIITKPSISSAAARGFVAVGCVAEPSSGRLLTARLGASDDMTVEACMVLVQLANTVGGKG</sequence>
<evidence type="ECO:0000256" key="1">
    <source>
        <dbReference type="SAM" id="MobiDB-lite"/>
    </source>
</evidence>
<feature type="compositionally biased region" description="Low complexity" evidence="1">
    <location>
        <begin position="442"/>
        <end position="479"/>
    </location>
</feature>
<feature type="region of interest" description="Disordered" evidence="1">
    <location>
        <begin position="432"/>
        <end position="479"/>
    </location>
</feature>
<dbReference type="Pfam" id="PF01822">
    <property type="entry name" value="WSC"/>
    <property type="match status" value="2"/>
</dbReference>
<feature type="domain" description="WSC" evidence="2">
    <location>
        <begin position="320"/>
        <end position="411"/>
    </location>
</feature>
<dbReference type="EMBL" id="PDLN01000010">
    <property type="protein sequence ID" value="RDW73681.1"/>
    <property type="molecule type" value="Genomic_DNA"/>
</dbReference>
<reference evidence="3 4" key="1">
    <citation type="journal article" date="2018" name="IMA Fungus">
        <title>IMA Genome-F 9: Draft genome sequence of Annulohypoxylon stygium, Aspergillus mulundensis, Berkeleyomyces basicola (syn. Thielaviopsis basicola), Ceratocystis smalleyi, two Cercospora beticola strains, Coleophoma cylindrospora, Fusarium fracticaudum, Phialophora cf. hyalina, and Morchella septimelata.</title>
        <authorList>
            <person name="Wingfield B.D."/>
            <person name="Bills G.F."/>
            <person name="Dong Y."/>
            <person name="Huang W."/>
            <person name="Nel W.J."/>
            <person name="Swalarsk-Parry B.S."/>
            <person name="Vaghefi N."/>
            <person name="Wilken P.M."/>
            <person name="An Z."/>
            <person name="de Beer Z.W."/>
            <person name="De Vos L."/>
            <person name="Chen L."/>
            <person name="Duong T.A."/>
            <person name="Gao Y."/>
            <person name="Hammerbacher A."/>
            <person name="Kikkert J.R."/>
            <person name="Li Y."/>
            <person name="Li H."/>
            <person name="Li K."/>
            <person name="Li Q."/>
            <person name="Liu X."/>
            <person name="Ma X."/>
            <person name="Naidoo K."/>
            <person name="Pethybridge S.J."/>
            <person name="Sun J."/>
            <person name="Steenkamp E.T."/>
            <person name="van der Nest M.A."/>
            <person name="van Wyk S."/>
            <person name="Wingfield M.J."/>
            <person name="Xiong C."/>
            <person name="Yue Q."/>
            <person name="Zhang X."/>
        </authorList>
    </citation>
    <scope>NUCLEOTIDE SEQUENCE [LARGE SCALE GENOMIC DNA]</scope>
    <source>
        <strain evidence="3 4">BP5796</strain>
    </source>
</reference>
<protein>
    <recommendedName>
        <fullName evidence="2">WSC domain-containing protein</fullName>
    </recommendedName>
</protein>
<dbReference type="InterPro" id="IPR018535">
    <property type="entry name" value="DUF1996"/>
</dbReference>
<name>A0A3D8RIK8_9HELO</name>
<dbReference type="Proteomes" id="UP000256328">
    <property type="component" value="Unassembled WGS sequence"/>
</dbReference>
<dbReference type="Pfam" id="PF09362">
    <property type="entry name" value="DUF1996"/>
    <property type="match status" value="1"/>
</dbReference>
<dbReference type="OrthoDB" id="74764at2759"/>
<organism evidence="3 4">
    <name type="scientific">Coleophoma crateriformis</name>
    <dbReference type="NCBI Taxonomy" id="565419"/>
    <lineage>
        <taxon>Eukaryota</taxon>
        <taxon>Fungi</taxon>
        <taxon>Dikarya</taxon>
        <taxon>Ascomycota</taxon>
        <taxon>Pezizomycotina</taxon>
        <taxon>Leotiomycetes</taxon>
        <taxon>Helotiales</taxon>
        <taxon>Dermateaceae</taxon>
        <taxon>Coleophoma</taxon>
    </lineage>
</organism>